<dbReference type="PhylomeDB" id="Q8TQG8"/>
<dbReference type="KEGG" id="mac:MA_1575"/>
<dbReference type="EnsemblBacteria" id="AAM04988">
    <property type="protein sequence ID" value="AAM04988"/>
    <property type="gene ID" value="MA_1575"/>
</dbReference>
<evidence type="ECO:0000313" key="2">
    <source>
        <dbReference type="Proteomes" id="UP000002487"/>
    </source>
</evidence>
<protein>
    <recommendedName>
        <fullName evidence="3">Ester cyclase</fullName>
    </recommendedName>
</protein>
<keyword evidence="2" id="KW-1185">Reference proteome</keyword>
<dbReference type="PANTHER" id="PTHR38436:SF1">
    <property type="entry name" value="ESTER CYCLASE"/>
    <property type="match status" value="1"/>
</dbReference>
<gene>
    <name evidence="1" type="ordered locus">MA_1575</name>
</gene>
<dbReference type="PANTHER" id="PTHR38436">
    <property type="entry name" value="POLYKETIDE CYCLASE SNOAL-LIKE DOMAIN"/>
    <property type="match status" value="1"/>
</dbReference>
<organism evidence="1 2">
    <name type="scientific">Methanosarcina acetivorans (strain ATCC 35395 / DSM 2834 / JCM 12185 / C2A)</name>
    <dbReference type="NCBI Taxonomy" id="188937"/>
    <lineage>
        <taxon>Archaea</taxon>
        <taxon>Methanobacteriati</taxon>
        <taxon>Methanobacteriota</taxon>
        <taxon>Stenosarchaea group</taxon>
        <taxon>Methanomicrobia</taxon>
        <taxon>Methanosarcinales</taxon>
        <taxon>Methanosarcinaceae</taxon>
        <taxon>Methanosarcina</taxon>
    </lineage>
</organism>
<sequence length="159" mass="18542">MLWIYQIKGDGERVEVTVEENLQLMTTLDDAWNSQDWDTFEKRHTEKVEVYWPGQPEPTRGRKSHHEEAVQFFKTFPDNHVENRPYKVLFGQGDWTCSVATFTGTMKGPMIGADGKEIPPTNRKFKVEFCTVAHWKNGEIVEERLFYDLVGLMKQIGLM</sequence>
<dbReference type="AlphaFoldDB" id="Q8TQG8"/>
<dbReference type="InParanoid" id="Q8TQG8"/>
<dbReference type="STRING" id="188937.MA_1575"/>
<reference evidence="1 2" key="1">
    <citation type="journal article" date="2002" name="Genome Res.">
        <title>The genome of Methanosarcina acetivorans reveals extensive metabolic and physiological diversity.</title>
        <authorList>
            <person name="Galagan J.E."/>
            <person name="Nusbaum C."/>
            <person name="Roy A."/>
            <person name="Endrizzi M.G."/>
            <person name="Macdonald P."/>
            <person name="FitzHugh W."/>
            <person name="Calvo S."/>
            <person name="Engels R."/>
            <person name="Smirnov S."/>
            <person name="Atnoor D."/>
            <person name="Brown A."/>
            <person name="Allen N."/>
            <person name="Naylor J."/>
            <person name="Stange-Thomann N."/>
            <person name="DeArellano K."/>
            <person name="Johnson R."/>
            <person name="Linton L."/>
            <person name="McEwan P."/>
            <person name="McKernan K."/>
            <person name="Talamas J."/>
            <person name="Tirrell A."/>
            <person name="Ye W."/>
            <person name="Zimmer A."/>
            <person name="Barber R.D."/>
            <person name="Cann I."/>
            <person name="Graham D.E."/>
            <person name="Grahame D.A."/>
            <person name="Guss A."/>
            <person name="Hedderich R."/>
            <person name="Ingram-Smith C."/>
            <person name="Kuettner C.H."/>
            <person name="Krzycki J.A."/>
            <person name="Leigh J.A."/>
            <person name="Li W."/>
            <person name="Liu J."/>
            <person name="Mukhopadhyay B."/>
            <person name="Reeve J.N."/>
            <person name="Smith K."/>
            <person name="Springer T.A."/>
            <person name="Umayam L.A."/>
            <person name="White O."/>
            <person name="White R.H."/>
            <person name="de Macario E.C."/>
            <person name="Ferry J.G."/>
            <person name="Jarrell K.F."/>
            <person name="Jing H."/>
            <person name="Macario A.J.L."/>
            <person name="Paulsen I."/>
            <person name="Pritchett M."/>
            <person name="Sowers K.R."/>
            <person name="Swanson R.V."/>
            <person name="Zinder S.H."/>
            <person name="Lander E."/>
            <person name="Metcalf W.W."/>
            <person name="Birren B."/>
        </authorList>
    </citation>
    <scope>NUCLEOTIDE SEQUENCE [LARGE SCALE GENOMIC DNA]</scope>
    <source>
        <strain evidence="2">ATCC 35395 / DSM 2834 / JCM 12185 / C2A</strain>
    </source>
</reference>
<dbReference type="Gene3D" id="3.10.450.50">
    <property type="match status" value="1"/>
</dbReference>
<dbReference type="Pfam" id="PF07366">
    <property type="entry name" value="SnoaL"/>
    <property type="match status" value="1"/>
</dbReference>
<name>Q8TQG8_METAC</name>
<dbReference type="SUPFAM" id="SSF54427">
    <property type="entry name" value="NTF2-like"/>
    <property type="match status" value="1"/>
</dbReference>
<dbReference type="EMBL" id="AE010299">
    <property type="protein sequence ID" value="AAM04988.1"/>
    <property type="molecule type" value="Genomic_DNA"/>
</dbReference>
<evidence type="ECO:0000313" key="1">
    <source>
        <dbReference type="EMBL" id="AAM04988.1"/>
    </source>
</evidence>
<proteinExistence type="predicted"/>
<dbReference type="GO" id="GO:0030638">
    <property type="term" value="P:polyketide metabolic process"/>
    <property type="evidence" value="ECO:0007669"/>
    <property type="project" value="InterPro"/>
</dbReference>
<evidence type="ECO:0008006" key="3">
    <source>
        <dbReference type="Google" id="ProtNLM"/>
    </source>
</evidence>
<dbReference type="InterPro" id="IPR009959">
    <property type="entry name" value="Cyclase_SnoaL-like"/>
</dbReference>
<accession>Q8TQG8</accession>
<dbReference type="Proteomes" id="UP000002487">
    <property type="component" value="Chromosome"/>
</dbReference>
<dbReference type="HOGENOM" id="CLU_115830_1_0_2"/>
<dbReference type="InterPro" id="IPR032710">
    <property type="entry name" value="NTF2-like_dom_sf"/>
</dbReference>